<protein>
    <submittedName>
        <fullName evidence="1">Uncharacterized protein</fullName>
    </submittedName>
</protein>
<organism evidence="1 2">
    <name type="scientific">Phytophthora nicotianae (strain INRA-310)</name>
    <name type="common">Phytophthora parasitica</name>
    <dbReference type="NCBI Taxonomy" id="761204"/>
    <lineage>
        <taxon>Eukaryota</taxon>
        <taxon>Sar</taxon>
        <taxon>Stramenopiles</taxon>
        <taxon>Oomycota</taxon>
        <taxon>Peronosporomycetes</taxon>
        <taxon>Peronosporales</taxon>
        <taxon>Peronosporaceae</taxon>
        <taxon>Phytophthora</taxon>
    </lineage>
</organism>
<dbReference type="EMBL" id="KI669567">
    <property type="protein sequence ID" value="ETN17783.1"/>
    <property type="molecule type" value="Genomic_DNA"/>
</dbReference>
<name>W2QXF8_PHYN3</name>
<dbReference type="VEuPathDB" id="FungiDB:PPTG_05496"/>
<dbReference type="GeneID" id="20175538"/>
<accession>W2QXF8</accession>
<gene>
    <name evidence="1" type="ORF">PPTG_05496</name>
</gene>
<reference evidence="1 2" key="2">
    <citation type="submission" date="2013-11" db="EMBL/GenBank/DDBJ databases">
        <title>The Genome Sequence of Phytophthora parasitica INRA-310.</title>
        <authorList>
            <consortium name="The Broad Institute Genomics Platform"/>
            <person name="Russ C."/>
            <person name="Tyler B."/>
            <person name="Panabieres F."/>
            <person name="Shan W."/>
            <person name="Tripathy S."/>
            <person name="Grunwald N."/>
            <person name="Machado M."/>
            <person name="Johnson C.S."/>
            <person name="Arredondo F."/>
            <person name="Hong C."/>
            <person name="Coffey M."/>
            <person name="Young S.K."/>
            <person name="Zeng Q."/>
            <person name="Gargeya S."/>
            <person name="Fitzgerald M."/>
            <person name="Abouelleil A."/>
            <person name="Alvarado L."/>
            <person name="Chapman S.B."/>
            <person name="Gainer-Dewar J."/>
            <person name="Goldberg J."/>
            <person name="Griggs A."/>
            <person name="Gujja S."/>
            <person name="Hansen M."/>
            <person name="Howarth C."/>
            <person name="Imamovic A."/>
            <person name="Ireland A."/>
            <person name="Larimer J."/>
            <person name="McCowan C."/>
            <person name="Murphy C."/>
            <person name="Pearson M."/>
            <person name="Poon T.W."/>
            <person name="Priest M."/>
            <person name="Roberts A."/>
            <person name="Saif S."/>
            <person name="Shea T."/>
            <person name="Sykes S."/>
            <person name="Wortman J."/>
            <person name="Nusbaum C."/>
            <person name="Birren B."/>
        </authorList>
    </citation>
    <scope>NUCLEOTIDE SEQUENCE [LARGE SCALE GENOMIC DNA]</scope>
    <source>
        <strain evidence="1 2">INRA-310</strain>
    </source>
</reference>
<evidence type="ECO:0000313" key="2">
    <source>
        <dbReference type="Proteomes" id="UP000018817"/>
    </source>
</evidence>
<dbReference type="RefSeq" id="XP_008897299.1">
    <property type="nucleotide sequence ID" value="XM_008899051.1"/>
</dbReference>
<proteinExistence type="predicted"/>
<dbReference type="Proteomes" id="UP000018817">
    <property type="component" value="Unassembled WGS sequence"/>
</dbReference>
<sequence>MAHMAHAATKEACGMNGDAQRFRNPGVTELIACRKKTIFDVQSIEKKNGGSICCTLPNADKHLYYSAPKLRGGSVFEHYWHHPPNIREVGCTCRLVRRTRPHRSPTARIFPFFQTKKPS</sequence>
<evidence type="ECO:0000313" key="1">
    <source>
        <dbReference type="EMBL" id="ETN17783.1"/>
    </source>
</evidence>
<reference evidence="2" key="1">
    <citation type="submission" date="2011-12" db="EMBL/GenBank/DDBJ databases">
        <authorList>
            <consortium name="The Broad Institute Genome Sequencing Platform"/>
            <person name="Russ C."/>
            <person name="Tyler B."/>
            <person name="Panabieres F."/>
            <person name="Shan W."/>
            <person name="Tripathy S."/>
            <person name="Grunwald N."/>
            <person name="Machado M."/>
            <person name="Young S.K."/>
            <person name="Zeng Q."/>
            <person name="Gargeya S."/>
            <person name="Fitzgerald M."/>
            <person name="Haas B."/>
            <person name="Abouelleil A."/>
            <person name="Alvarado L."/>
            <person name="Arachchi H.M."/>
            <person name="Berlin A."/>
            <person name="Chapman S.B."/>
            <person name="Gearin G."/>
            <person name="Goldberg J."/>
            <person name="Griggs A."/>
            <person name="Gujja S."/>
            <person name="Hansen M."/>
            <person name="Heiman D."/>
            <person name="Howarth C."/>
            <person name="Larimer J."/>
            <person name="Lui A."/>
            <person name="MacDonald P.J.P."/>
            <person name="McCowen C."/>
            <person name="Montmayeur A."/>
            <person name="Murphy C."/>
            <person name="Neiman D."/>
            <person name="Pearson M."/>
            <person name="Priest M."/>
            <person name="Roberts A."/>
            <person name="Saif S."/>
            <person name="Shea T."/>
            <person name="Sisk P."/>
            <person name="Stolte C."/>
            <person name="Sykes S."/>
            <person name="Wortman J."/>
            <person name="Nusbaum C."/>
            <person name="Birren B."/>
        </authorList>
    </citation>
    <scope>NUCLEOTIDE SEQUENCE [LARGE SCALE GENOMIC DNA]</scope>
    <source>
        <strain evidence="2">INRA-310</strain>
    </source>
</reference>
<dbReference type="AlphaFoldDB" id="W2QXF8"/>